<keyword evidence="3" id="KW-1185">Reference proteome</keyword>
<name>A0A318RSH9_WILLI</name>
<dbReference type="Proteomes" id="UP000247591">
    <property type="component" value="Unassembled WGS sequence"/>
</dbReference>
<accession>A0A318RSH9</accession>
<evidence type="ECO:0000313" key="2">
    <source>
        <dbReference type="EMBL" id="PYE20216.1"/>
    </source>
</evidence>
<feature type="region of interest" description="Disordered" evidence="1">
    <location>
        <begin position="193"/>
        <end position="221"/>
    </location>
</feature>
<dbReference type="EMBL" id="QJSP01000002">
    <property type="protein sequence ID" value="PYE20216.1"/>
    <property type="molecule type" value="Genomic_DNA"/>
</dbReference>
<gene>
    <name evidence="2" type="ORF">DFR67_102354</name>
</gene>
<comment type="caution">
    <text evidence="2">The sequence shown here is derived from an EMBL/GenBank/DDBJ whole genome shotgun (WGS) entry which is preliminary data.</text>
</comment>
<evidence type="ECO:0000313" key="3">
    <source>
        <dbReference type="Proteomes" id="UP000247591"/>
    </source>
</evidence>
<evidence type="ECO:0000256" key="1">
    <source>
        <dbReference type="SAM" id="MobiDB-lite"/>
    </source>
</evidence>
<evidence type="ECO:0008006" key="4">
    <source>
        <dbReference type="Google" id="ProtNLM"/>
    </source>
</evidence>
<protein>
    <recommendedName>
        <fullName evidence="4">Capsular polysaccharide biosynthesis protein</fullName>
    </recommendedName>
</protein>
<organism evidence="2 3">
    <name type="scientific">Williamsia limnetica</name>
    <dbReference type="NCBI Taxonomy" id="882452"/>
    <lineage>
        <taxon>Bacteria</taxon>
        <taxon>Bacillati</taxon>
        <taxon>Actinomycetota</taxon>
        <taxon>Actinomycetes</taxon>
        <taxon>Mycobacteriales</taxon>
        <taxon>Nocardiaceae</taxon>
        <taxon>Williamsia</taxon>
    </lineage>
</organism>
<sequence>MMKTLRGSARKVAALGALVGLLLGIIAALVFSAVQSPSYEAKAVVVMMPAPGVPVAETSYYWEILSRGQVTRTAAIVLADHNWLDDAAQAAGVPESDLTLTAGAVADTTLIELTMSAGSADAAEKSLAKLIEVASPDAAKISGPFVLKVISAPEGSAEESGISGSQLVPVAAIAGLVLGAGIALLVTRIGGAGTAAPQPPAEPVMEPVLDGRDDVSQKSSE</sequence>
<dbReference type="AlphaFoldDB" id="A0A318RSH9"/>
<proteinExistence type="predicted"/>
<reference evidence="2 3" key="1">
    <citation type="submission" date="2018-06" db="EMBL/GenBank/DDBJ databases">
        <title>Genomic Encyclopedia of Type Strains, Phase IV (KMG-IV): sequencing the most valuable type-strain genomes for metagenomic binning, comparative biology and taxonomic classification.</title>
        <authorList>
            <person name="Goeker M."/>
        </authorList>
    </citation>
    <scope>NUCLEOTIDE SEQUENCE [LARGE SCALE GENOMIC DNA]</scope>
    <source>
        <strain evidence="2 3">DSM 45521</strain>
    </source>
</reference>
<feature type="compositionally biased region" description="Basic and acidic residues" evidence="1">
    <location>
        <begin position="209"/>
        <end position="221"/>
    </location>
</feature>